<dbReference type="EMBL" id="JBHTJH010000004">
    <property type="protein sequence ID" value="MFD0861762.1"/>
    <property type="molecule type" value="Genomic_DNA"/>
</dbReference>
<organism evidence="2 3">
    <name type="scientific">Sungkyunkwania multivorans</name>
    <dbReference type="NCBI Taxonomy" id="1173618"/>
    <lineage>
        <taxon>Bacteria</taxon>
        <taxon>Pseudomonadati</taxon>
        <taxon>Bacteroidota</taxon>
        <taxon>Flavobacteriia</taxon>
        <taxon>Flavobacteriales</taxon>
        <taxon>Flavobacteriaceae</taxon>
        <taxon>Sungkyunkwania</taxon>
    </lineage>
</organism>
<evidence type="ECO:0000313" key="3">
    <source>
        <dbReference type="Proteomes" id="UP001596978"/>
    </source>
</evidence>
<feature type="chain" id="PRO_5046597041" evidence="1">
    <location>
        <begin position="23"/>
        <end position="229"/>
    </location>
</feature>
<dbReference type="RefSeq" id="WP_386405387.1">
    <property type="nucleotide sequence ID" value="NZ_JBHTJH010000004.1"/>
</dbReference>
<reference evidence="3" key="1">
    <citation type="journal article" date="2019" name="Int. J. Syst. Evol. Microbiol.">
        <title>The Global Catalogue of Microorganisms (GCM) 10K type strain sequencing project: providing services to taxonomists for standard genome sequencing and annotation.</title>
        <authorList>
            <consortium name="The Broad Institute Genomics Platform"/>
            <consortium name="The Broad Institute Genome Sequencing Center for Infectious Disease"/>
            <person name="Wu L."/>
            <person name="Ma J."/>
        </authorList>
    </citation>
    <scope>NUCLEOTIDE SEQUENCE [LARGE SCALE GENOMIC DNA]</scope>
    <source>
        <strain evidence="3">CCUG 62952</strain>
    </source>
</reference>
<sequence length="229" mass="25397">MKKLTYASVILLSLLFTTISCGDDDTPPKDNIWTGPDMTFTKAANADWTLPENQDRISDSVRFTRQDNRQIYNYQWWQNNFGEDATGDDLEADFWDDVDVPNTKDFTATGGTKGVKWAILDSIGADNPWDENFALYGTLGDPTHFYSFHNVATMITQLNDGQSVVSVPDDFNVENGSSSTNSGTSMTELVGKNLGIWLVEEDIYLSFKFTEWGSGGSGGALSYTRSTPD</sequence>
<keyword evidence="3" id="KW-1185">Reference proteome</keyword>
<feature type="signal peptide" evidence="1">
    <location>
        <begin position="1"/>
        <end position="22"/>
    </location>
</feature>
<accession>A0ABW3CX43</accession>
<proteinExistence type="predicted"/>
<evidence type="ECO:0000256" key="1">
    <source>
        <dbReference type="SAM" id="SignalP"/>
    </source>
</evidence>
<keyword evidence="1" id="KW-0732">Signal</keyword>
<dbReference type="PROSITE" id="PS51257">
    <property type="entry name" value="PROKAR_LIPOPROTEIN"/>
    <property type="match status" value="1"/>
</dbReference>
<dbReference type="Proteomes" id="UP001596978">
    <property type="component" value="Unassembled WGS sequence"/>
</dbReference>
<evidence type="ECO:0000313" key="2">
    <source>
        <dbReference type="EMBL" id="MFD0861762.1"/>
    </source>
</evidence>
<name>A0ABW3CX43_9FLAO</name>
<protein>
    <submittedName>
        <fullName evidence="2">Uncharacterized protein</fullName>
    </submittedName>
</protein>
<comment type="caution">
    <text evidence="2">The sequence shown here is derived from an EMBL/GenBank/DDBJ whole genome shotgun (WGS) entry which is preliminary data.</text>
</comment>
<gene>
    <name evidence="2" type="ORF">ACFQ1M_06055</name>
</gene>